<comment type="caution">
    <text evidence="2">The sequence shown here is derived from an EMBL/GenBank/DDBJ whole genome shotgun (WGS) entry which is preliminary data.</text>
</comment>
<proteinExistence type="predicted"/>
<keyword evidence="1" id="KW-0732">Signal</keyword>
<dbReference type="Proteomes" id="UP001500392">
    <property type="component" value="Unassembled WGS sequence"/>
</dbReference>
<evidence type="ECO:0000313" key="2">
    <source>
        <dbReference type="EMBL" id="GAA4086772.1"/>
    </source>
</evidence>
<organism evidence="2 3">
    <name type="scientific">Zhongshania borealis</name>
    <dbReference type="NCBI Taxonomy" id="889488"/>
    <lineage>
        <taxon>Bacteria</taxon>
        <taxon>Pseudomonadati</taxon>
        <taxon>Pseudomonadota</taxon>
        <taxon>Gammaproteobacteria</taxon>
        <taxon>Cellvibrionales</taxon>
        <taxon>Spongiibacteraceae</taxon>
        <taxon>Zhongshania</taxon>
    </lineage>
</organism>
<evidence type="ECO:0008006" key="4">
    <source>
        <dbReference type="Google" id="ProtNLM"/>
    </source>
</evidence>
<reference evidence="3" key="1">
    <citation type="journal article" date="2019" name="Int. J. Syst. Evol. Microbiol.">
        <title>The Global Catalogue of Microorganisms (GCM) 10K type strain sequencing project: providing services to taxonomists for standard genome sequencing and annotation.</title>
        <authorList>
            <consortium name="The Broad Institute Genomics Platform"/>
            <consortium name="The Broad Institute Genome Sequencing Center for Infectious Disease"/>
            <person name="Wu L."/>
            <person name="Ma J."/>
        </authorList>
    </citation>
    <scope>NUCLEOTIDE SEQUENCE [LARGE SCALE GENOMIC DNA]</scope>
    <source>
        <strain evidence="3">JCM 17304</strain>
    </source>
</reference>
<dbReference type="RefSeq" id="WP_344932430.1">
    <property type="nucleotide sequence ID" value="NZ_BAABDM010000001.1"/>
</dbReference>
<dbReference type="EMBL" id="BAABDM010000001">
    <property type="protein sequence ID" value="GAA4086772.1"/>
    <property type="molecule type" value="Genomic_DNA"/>
</dbReference>
<feature type="signal peptide" evidence="1">
    <location>
        <begin position="1"/>
        <end position="17"/>
    </location>
</feature>
<accession>A0ABP7WF46</accession>
<protein>
    <recommendedName>
        <fullName evidence="4">Lipoprotein</fullName>
    </recommendedName>
</protein>
<evidence type="ECO:0000256" key="1">
    <source>
        <dbReference type="SAM" id="SignalP"/>
    </source>
</evidence>
<name>A0ABP7WF46_9GAMM</name>
<evidence type="ECO:0000313" key="3">
    <source>
        <dbReference type="Proteomes" id="UP001500392"/>
    </source>
</evidence>
<gene>
    <name evidence="2" type="ORF">GCM10022414_06970</name>
</gene>
<dbReference type="PROSITE" id="PS51257">
    <property type="entry name" value="PROKAR_LIPOPROTEIN"/>
    <property type="match status" value="1"/>
</dbReference>
<sequence length="174" mass="18276">MMTRTVALCLLYSVLVACNGGDSGTSDDANNRPSATDSSISSFVIKGTSNPLIPGSPEPIDPYENDGQFSVTYAIEADGTVDIELSVIEAGGSIVFCGNESTEFYDRDCGPGKSCGLSGELSCKFSANYMLSCEGGAERNLIVFFDELPKNADIVLCVSHASGGGASKERVQFR</sequence>
<keyword evidence="3" id="KW-1185">Reference proteome</keyword>
<feature type="chain" id="PRO_5047516271" description="Lipoprotein" evidence="1">
    <location>
        <begin position="18"/>
        <end position="174"/>
    </location>
</feature>